<evidence type="ECO:0000256" key="1">
    <source>
        <dbReference type="SAM" id="MobiDB-lite"/>
    </source>
</evidence>
<accession>A0A6A5BYV6</accession>
<dbReference type="GeneID" id="68117593"/>
<dbReference type="VEuPathDB" id="AmoebaDB:NfTy_011690"/>
<dbReference type="InterPro" id="IPR006816">
    <property type="entry name" value="ELMO_dom"/>
</dbReference>
<evidence type="ECO:0000259" key="2">
    <source>
        <dbReference type="PROSITE" id="PS51335"/>
    </source>
</evidence>
<dbReference type="RefSeq" id="XP_044568026.1">
    <property type="nucleotide sequence ID" value="XM_044700669.1"/>
</dbReference>
<evidence type="ECO:0000313" key="4">
    <source>
        <dbReference type="Proteomes" id="UP000444721"/>
    </source>
</evidence>
<gene>
    <name evidence="3" type="ORF">FDP41_010378</name>
</gene>
<organism evidence="3 4">
    <name type="scientific">Naegleria fowleri</name>
    <name type="common">Brain eating amoeba</name>
    <dbReference type="NCBI Taxonomy" id="5763"/>
    <lineage>
        <taxon>Eukaryota</taxon>
        <taxon>Discoba</taxon>
        <taxon>Heterolobosea</taxon>
        <taxon>Tetramitia</taxon>
        <taxon>Eutetramitia</taxon>
        <taxon>Vahlkampfiidae</taxon>
        <taxon>Naegleria</taxon>
    </lineage>
</organism>
<dbReference type="EMBL" id="VFQX01000006">
    <property type="protein sequence ID" value="KAF0983313.1"/>
    <property type="molecule type" value="Genomic_DNA"/>
</dbReference>
<dbReference type="PROSITE" id="PS51335">
    <property type="entry name" value="ELMO"/>
    <property type="match status" value="1"/>
</dbReference>
<reference evidence="3 4" key="1">
    <citation type="journal article" date="2019" name="Sci. Rep.">
        <title>Nanopore sequencing improves the draft genome of the human pathogenic amoeba Naegleria fowleri.</title>
        <authorList>
            <person name="Liechti N."/>
            <person name="Schurch N."/>
            <person name="Bruggmann R."/>
            <person name="Wittwer M."/>
        </authorList>
    </citation>
    <scope>NUCLEOTIDE SEQUENCE [LARGE SCALE GENOMIC DNA]</scope>
    <source>
        <strain evidence="3 4">ATCC 30894</strain>
    </source>
</reference>
<dbReference type="AlphaFoldDB" id="A0A6A5BYV6"/>
<feature type="domain" description="ELMO" evidence="2">
    <location>
        <begin position="206"/>
        <end position="359"/>
    </location>
</feature>
<feature type="compositionally biased region" description="Polar residues" evidence="1">
    <location>
        <begin position="22"/>
        <end position="32"/>
    </location>
</feature>
<keyword evidence="4" id="KW-1185">Reference proteome</keyword>
<dbReference type="Proteomes" id="UP000444721">
    <property type="component" value="Unassembled WGS sequence"/>
</dbReference>
<dbReference type="VEuPathDB" id="AmoebaDB:FDP41_010378"/>
<dbReference type="OMA" id="HADICRE"/>
<dbReference type="InterPro" id="IPR050868">
    <property type="entry name" value="ELMO_domain-containing"/>
</dbReference>
<dbReference type="PANTHER" id="PTHR12771:SF2">
    <property type="entry name" value="ELMO DOMAIN-CONTAINING PROTEIN 3"/>
    <property type="match status" value="1"/>
</dbReference>
<comment type="caution">
    <text evidence="3">The sequence shown here is derived from an EMBL/GenBank/DDBJ whole genome shotgun (WGS) entry which is preliminary data.</text>
</comment>
<dbReference type="OrthoDB" id="10258221at2759"/>
<feature type="region of interest" description="Disordered" evidence="1">
    <location>
        <begin position="1"/>
        <end position="36"/>
    </location>
</feature>
<evidence type="ECO:0000313" key="3">
    <source>
        <dbReference type="EMBL" id="KAF0983313.1"/>
    </source>
</evidence>
<sequence length="406" mass="46283">MYYSNNNLLREPTVTMNNNNNPVISPTSSEPSLSEDVSPPIKNIVIKSSPQNNLIQNIASHVIQEDLELFDGTKSRSISNASSVASTTRLIEMHEKNAISSTKYIDFATAFDYFVNQKKNELDLSAVKFTMKEGEWTNVSENCCFCMTRRRRVLYESLNSDLLEELRTYLSLMTVPFSNLNSIHTDMCLEVFYSMMGREIGDNTTSKTIATNDTEAKLSHPNAAAHSIITKEWELIGFLGPNLEEEFRGFGVLGALMLLYFCTHHKELAQKIYALSLHEKKHFPFAISVLHLLKIAIDLIKGRRFNKYINENHSVMSTMQIVHADICREFLKLWTSKSYTELDFHHIIESYNFEIVKKESYAKKLLLSDIQQSAQRGQSPISQQGRSPASPSSSHQTTLKNRNLFK</sequence>
<name>A0A6A5BYV6_NAEFO</name>
<dbReference type="Pfam" id="PF04727">
    <property type="entry name" value="ELMO_CED12"/>
    <property type="match status" value="1"/>
</dbReference>
<proteinExistence type="predicted"/>
<dbReference type="PANTHER" id="PTHR12771">
    <property type="entry name" value="ENGULFMENT AND CELL MOTILITY"/>
    <property type="match status" value="1"/>
</dbReference>
<feature type="region of interest" description="Disordered" evidence="1">
    <location>
        <begin position="375"/>
        <end position="406"/>
    </location>
</feature>
<protein>
    <recommendedName>
        <fullName evidence="2">ELMO domain-containing protein</fullName>
    </recommendedName>
</protein>
<dbReference type="VEuPathDB" id="AmoebaDB:NF0067380"/>